<dbReference type="PRINTS" id="PR00722">
    <property type="entry name" value="CHYMOTRYPSIN"/>
</dbReference>
<dbReference type="SUPFAM" id="SSF50494">
    <property type="entry name" value="Trypsin-like serine proteases"/>
    <property type="match status" value="1"/>
</dbReference>
<feature type="compositionally biased region" description="Basic and acidic residues" evidence="6">
    <location>
        <begin position="771"/>
        <end position="780"/>
    </location>
</feature>
<feature type="compositionally biased region" description="Basic and acidic residues" evidence="6">
    <location>
        <begin position="852"/>
        <end position="885"/>
    </location>
</feature>
<dbReference type="InterPro" id="IPR001314">
    <property type="entry name" value="Peptidase_S1A"/>
</dbReference>
<feature type="compositionally biased region" description="Basic residues" evidence="6">
    <location>
        <begin position="82"/>
        <end position="91"/>
    </location>
</feature>
<dbReference type="InterPro" id="IPR001254">
    <property type="entry name" value="Trypsin_dom"/>
</dbReference>
<dbReference type="InterPro" id="IPR050127">
    <property type="entry name" value="Serine_Proteases_S1"/>
</dbReference>
<feature type="compositionally biased region" description="Basic residues" evidence="6">
    <location>
        <begin position="42"/>
        <end position="51"/>
    </location>
</feature>
<keyword evidence="3" id="KW-0645">Protease</keyword>
<keyword evidence="2" id="KW-0964">Secreted</keyword>
<dbReference type="PANTHER" id="PTHR24264">
    <property type="entry name" value="TRYPSIN-RELATED"/>
    <property type="match status" value="1"/>
</dbReference>
<evidence type="ECO:0000313" key="8">
    <source>
        <dbReference type="EMBL" id="CAH0388083.1"/>
    </source>
</evidence>
<dbReference type="AlphaFoldDB" id="A0A9P0ACV8"/>
<dbReference type="SMART" id="SM00020">
    <property type="entry name" value="Tryp_SPc"/>
    <property type="match status" value="1"/>
</dbReference>
<dbReference type="Gene3D" id="2.40.10.10">
    <property type="entry name" value="Trypsin-like serine proteases"/>
    <property type="match status" value="1"/>
</dbReference>
<feature type="compositionally biased region" description="Polar residues" evidence="6">
    <location>
        <begin position="586"/>
        <end position="595"/>
    </location>
</feature>
<dbReference type="Proteomes" id="UP001152759">
    <property type="component" value="Chromosome 4"/>
</dbReference>
<name>A0A9P0ACV8_BEMTA</name>
<feature type="compositionally biased region" description="Acidic residues" evidence="6">
    <location>
        <begin position="833"/>
        <end position="844"/>
    </location>
</feature>
<feature type="compositionally biased region" description="Basic and acidic residues" evidence="6">
    <location>
        <begin position="789"/>
        <end position="832"/>
    </location>
</feature>
<evidence type="ECO:0000256" key="5">
    <source>
        <dbReference type="ARBA" id="ARBA00022825"/>
    </source>
</evidence>
<feature type="compositionally biased region" description="Low complexity" evidence="6">
    <location>
        <begin position="417"/>
        <end position="431"/>
    </location>
</feature>
<feature type="compositionally biased region" description="Polar residues" evidence="6">
    <location>
        <begin position="312"/>
        <end position="322"/>
    </location>
</feature>
<dbReference type="PROSITE" id="PS00134">
    <property type="entry name" value="TRYPSIN_HIS"/>
    <property type="match status" value="1"/>
</dbReference>
<feature type="compositionally biased region" description="Polar residues" evidence="6">
    <location>
        <begin position="330"/>
        <end position="342"/>
    </location>
</feature>
<evidence type="ECO:0000256" key="6">
    <source>
        <dbReference type="SAM" id="MobiDB-lite"/>
    </source>
</evidence>
<organism evidence="8 9">
    <name type="scientific">Bemisia tabaci</name>
    <name type="common">Sweetpotato whitefly</name>
    <name type="synonym">Aleurodes tabaci</name>
    <dbReference type="NCBI Taxonomy" id="7038"/>
    <lineage>
        <taxon>Eukaryota</taxon>
        <taxon>Metazoa</taxon>
        <taxon>Ecdysozoa</taxon>
        <taxon>Arthropoda</taxon>
        <taxon>Hexapoda</taxon>
        <taxon>Insecta</taxon>
        <taxon>Pterygota</taxon>
        <taxon>Neoptera</taxon>
        <taxon>Paraneoptera</taxon>
        <taxon>Hemiptera</taxon>
        <taxon>Sternorrhyncha</taxon>
        <taxon>Aleyrodoidea</taxon>
        <taxon>Aleyrodidae</taxon>
        <taxon>Aleyrodinae</taxon>
        <taxon>Bemisia</taxon>
    </lineage>
</organism>
<feature type="region of interest" description="Disordered" evidence="6">
    <location>
        <begin position="1"/>
        <end position="51"/>
    </location>
</feature>
<feature type="compositionally biased region" description="Low complexity" evidence="6">
    <location>
        <begin position="686"/>
        <end position="701"/>
    </location>
</feature>
<evidence type="ECO:0000313" key="9">
    <source>
        <dbReference type="Proteomes" id="UP001152759"/>
    </source>
</evidence>
<keyword evidence="9" id="KW-1185">Reference proteome</keyword>
<comment type="subcellular location">
    <subcellularLocation>
        <location evidence="1">Secreted</location>
    </subcellularLocation>
</comment>
<dbReference type="EMBL" id="OU963865">
    <property type="protein sequence ID" value="CAH0388083.1"/>
    <property type="molecule type" value="Genomic_DNA"/>
</dbReference>
<dbReference type="GO" id="GO:0005615">
    <property type="term" value="C:extracellular space"/>
    <property type="evidence" value="ECO:0007669"/>
    <property type="project" value="TreeGrafter"/>
</dbReference>
<feature type="region of interest" description="Disordered" evidence="6">
    <location>
        <begin position="234"/>
        <end position="533"/>
    </location>
</feature>
<feature type="compositionally biased region" description="Acidic residues" evidence="6">
    <location>
        <begin position="493"/>
        <end position="504"/>
    </location>
</feature>
<dbReference type="InterPro" id="IPR018114">
    <property type="entry name" value="TRYPSIN_HIS"/>
</dbReference>
<gene>
    <name evidence="8" type="ORF">BEMITA_LOCUS7026</name>
</gene>
<proteinExistence type="predicted"/>
<evidence type="ECO:0000256" key="3">
    <source>
        <dbReference type="ARBA" id="ARBA00022670"/>
    </source>
</evidence>
<evidence type="ECO:0000256" key="1">
    <source>
        <dbReference type="ARBA" id="ARBA00004613"/>
    </source>
</evidence>
<keyword evidence="5" id="KW-0720">Serine protease</keyword>
<keyword evidence="4" id="KW-0378">Hydrolase</keyword>
<dbReference type="GO" id="GO:0006508">
    <property type="term" value="P:proteolysis"/>
    <property type="evidence" value="ECO:0007669"/>
    <property type="project" value="UniProtKB-KW"/>
</dbReference>
<reference evidence="8" key="1">
    <citation type="submission" date="2021-12" db="EMBL/GenBank/DDBJ databases">
        <authorList>
            <person name="King R."/>
        </authorList>
    </citation>
    <scope>NUCLEOTIDE SEQUENCE</scope>
</reference>
<sequence length="1198" mass="131605">MPGEDAGARDLQGGLGGPAHLRGGAGWGGARPLPDATPLRPGLRRRPRVRRRGLDRRLHVRLPLPGLDPAIRRQAHPATARLLRRPRRRKQLPLQLGPSSSSFSSSRSSVSPSSPPPALPQIPVMASCFSSKFCPVHEKLNKFHFKFDQKLPVKMKFLWFVVNFLLLYTPTAFGNALDDMRIASLIDPTNVHPSKIIDPKFLSMLGAHAGNIETPRQSMKIHDESPKVILKEKDHGEGQSEAHVPSGERVSQGIHVSPHPNDREESDLKGTAAKQGKDEEKSAEEDSHEPKASNIHEETMGPHEPENERTSSGDYSASSNHGGQRENEEPNVTRNRFNQAQPPSEPEVMTERATTEESNLTGNRYGQDRDLIESDGSSKNGPEESSLHGNKYSQTIEHAKPVSRIPPSGNVSQVASTTRPTTTPAATHPTANASMTTVAKDGPTSVRKNPPELKEPTPGPFGLMDLANLPAGSSPVHVRAQPLPHSHSHLVQDDEVSGDSDQEIEPIRAFDLVKRKHKHPTEKKPNSRPLMVTNGKRFRPVASHGFLALPSAQVTSTRAPEEFELTQTPGDIAIDEVFEETNLTGSRFHQGTGDNAPSDETIVTDIVTEETDLTGSKYRQAPDNSTISTTEDTDLTGTRYHQDNANHSWVNSPEVENSSRGQEEDGDGGSPLTGNKFDQGTKLPESTTTSSTTTATTQATTVKTWQPPDDLKLVNDEKKHHETLGRKSTSSFLYGNARRVEAMQEEMKKGEEAKRDEATRKEANESWLQKNRVDLEEETTRTMTTTTTSEKREGQGKAVGRIEESKTRSRMSDPEVKDRNYGDEENVARNPDEDLPADDSEGDVDIPSVTKSQKDKAKKEPSEARKESREEVKPLAEKQPNRPIEVHTPRAAPTRMEAFAQDKPEAVDISEIPYLAVAVTRLNRTRGKNLRCTGAILNEYHVLSAAHCFFENGEVVLPSRVTIVTAQTGSDVHQLDAHAQTRVAEDISVYPGYTPNASPGYDTVTNDLAVIKVRKPFVFNELCQPISLRTTRVPEREALTCLAPGWTFVDSASQPFFGHHLARMKLTVGLGNTCPCLNWVHPEGLMCSMQDTAYSLCDEDMGGPLVCSGKLVALAHGLASSNCSETPVPMNEGQCGRQRKLTVYVYLCPYLGWLAGYVPELQELDDLPCGDPLEDTAPLHTAHALALPLIVWALLKLN</sequence>
<evidence type="ECO:0000256" key="2">
    <source>
        <dbReference type="ARBA" id="ARBA00022525"/>
    </source>
</evidence>
<dbReference type="PANTHER" id="PTHR24264:SF65">
    <property type="entry name" value="SRCR DOMAIN-CONTAINING PROTEIN"/>
    <property type="match status" value="1"/>
</dbReference>
<dbReference type="GO" id="GO:0004252">
    <property type="term" value="F:serine-type endopeptidase activity"/>
    <property type="evidence" value="ECO:0007669"/>
    <property type="project" value="InterPro"/>
</dbReference>
<dbReference type="Pfam" id="PF00089">
    <property type="entry name" value="Trypsin"/>
    <property type="match status" value="1"/>
</dbReference>
<protein>
    <recommendedName>
        <fullName evidence="7">Peptidase S1 domain-containing protein</fullName>
    </recommendedName>
</protein>
<feature type="compositionally biased region" description="Polar residues" evidence="6">
    <location>
        <begin position="387"/>
        <end position="396"/>
    </location>
</feature>
<dbReference type="PROSITE" id="PS50240">
    <property type="entry name" value="TRYPSIN_DOM"/>
    <property type="match status" value="1"/>
</dbReference>
<feature type="compositionally biased region" description="Basic and acidic residues" evidence="6">
    <location>
        <begin position="738"/>
        <end position="764"/>
    </location>
</feature>
<accession>A0A9P0ACV8</accession>
<dbReference type="InterPro" id="IPR009003">
    <property type="entry name" value="Peptidase_S1_PA"/>
</dbReference>
<feature type="region of interest" description="Disordered" evidence="6">
    <location>
        <begin position="586"/>
        <end position="885"/>
    </location>
</feature>
<feature type="compositionally biased region" description="Basic and acidic residues" evidence="6">
    <location>
        <begin position="709"/>
        <end position="725"/>
    </location>
</feature>
<evidence type="ECO:0000259" key="7">
    <source>
        <dbReference type="PROSITE" id="PS50240"/>
    </source>
</evidence>
<feature type="domain" description="Peptidase S1" evidence="7">
    <location>
        <begin position="899"/>
        <end position="1159"/>
    </location>
</feature>
<feature type="compositionally biased region" description="Low complexity" evidence="6">
    <location>
        <begin position="92"/>
        <end position="112"/>
    </location>
</feature>
<dbReference type="InterPro" id="IPR043504">
    <property type="entry name" value="Peptidase_S1_PA_chymotrypsin"/>
</dbReference>
<feature type="compositionally biased region" description="Gly residues" evidence="6">
    <location>
        <begin position="13"/>
        <end position="29"/>
    </location>
</feature>
<feature type="compositionally biased region" description="Polar residues" evidence="6">
    <location>
        <begin position="643"/>
        <end position="660"/>
    </location>
</feature>
<feature type="compositionally biased region" description="Basic and acidic residues" evidence="6">
    <location>
        <begin position="275"/>
        <end position="311"/>
    </location>
</feature>
<feature type="region of interest" description="Disordered" evidence="6">
    <location>
        <begin position="69"/>
        <end position="118"/>
    </location>
</feature>
<evidence type="ECO:0000256" key="4">
    <source>
        <dbReference type="ARBA" id="ARBA00022801"/>
    </source>
</evidence>